<dbReference type="RefSeq" id="WP_180338002.1">
    <property type="nucleotide sequence ID" value="NZ_QFCR01000044.1"/>
</dbReference>
<dbReference type="Gene3D" id="2.40.50.1020">
    <property type="entry name" value="LytTr DNA-binding domain"/>
    <property type="match status" value="1"/>
</dbReference>
<accession>A0A5C4TJ19</accession>
<dbReference type="AlphaFoldDB" id="A0A5C4TJ19"/>
<feature type="domain" description="HTH LytTR-type" evidence="1">
    <location>
        <begin position="51"/>
        <end position="153"/>
    </location>
</feature>
<dbReference type="SMART" id="SM00850">
    <property type="entry name" value="LytTR"/>
    <property type="match status" value="1"/>
</dbReference>
<dbReference type="EMBL" id="QFCR01000044">
    <property type="protein sequence ID" value="TNK89763.1"/>
    <property type="molecule type" value="Genomic_DNA"/>
</dbReference>
<evidence type="ECO:0000259" key="1">
    <source>
        <dbReference type="PROSITE" id="PS50930"/>
    </source>
</evidence>
<name>A0A5C4TJ19_FRUSA</name>
<dbReference type="GO" id="GO:0000156">
    <property type="term" value="F:phosphorelay response regulator activity"/>
    <property type="evidence" value="ECO:0007669"/>
    <property type="project" value="InterPro"/>
</dbReference>
<proteinExistence type="predicted"/>
<dbReference type="PANTHER" id="PTHR37299">
    <property type="entry name" value="TRANSCRIPTIONAL REGULATOR-RELATED"/>
    <property type="match status" value="1"/>
</dbReference>
<dbReference type="InterPro" id="IPR007492">
    <property type="entry name" value="LytTR_DNA-bd_dom"/>
</dbReference>
<comment type="caution">
    <text evidence="2">The sequence shown here is derived from an EMBL/GenBank/DDBJ whole genome shotgun (WGS) entry which is preliminary data.</text>
</comment>
<dbReference type="Proteomes" id="UP000313312">
    <property type="component" value="Unassembled WGS sequence"/>
</dbReference>
<dbReference type="Pfam" id="PF04397">
    <property type="entry name" value="LytTR"/>
    <property type="match status" value="1"/>
</dbReference>
<organism evidence="2 3">
    <name type="scientific">Fructilactobacillus sanfranciscensis</name>
    <name type="common">Lactobacillus sanfranciscensis</name>
    <dbReference type="NCBI Taxonomy" id="1625"/>
    <lineage>
        <taxon>Bacteria</taxon>
        <taxon>Bacillati</taxon>
        <taxon>Bacillota</taxon>
        <taxon>Bacilli</taxon>
        <taxon>Lactobacillales</taxon>
        <taxon>Lactobacillaceae</taxon>
        <taxon>Fructilactobacillus</taxon>
    </lineage>
</organism>
<reference evidence="2 3" key="1">
    <citation type="submission" date="2018-05" db="EMBL/GenBank/DDBJ databases">
        <title>Lactobacillus sanfranciscensis Ah4 draft denome sequence.</title>
        <authorList>
            <person name="Zhang G."/>
        </authorList>
    </citation>
    <scope>NUCLEOTIDE SEQUENCE [LARGE SCALE GENOMIC DNA]</scope>
    <source>
        <strain evidence="2 3">Ah4</strain>
    </source>
</reference>
<gene>
    <name evidence="2" type="ORF">DID87_06980</name>
</gene>
<dbReference type="GO" id="GO:0003677">
    <property type="term" value="F:DNA binding"/>
    <property type="evidence" value="ECO:0007669"/>
    <property type="project" value="InterPro"/>
</dbReference>
<sequence>MEITDDVEVKINQIKDTAHSQSVIFNIFKMNATFEKVIDILKQTNSYLLVNSLNSDKQFKIRYSHIFYLDYVDRNVCIYTEKETYWLKSSFASVVRSMPDNFIQVSKSRAVNIFQIKQVESTLNGNLILSLTTKEKIIVSRRYVKKLKNKLEKML</sequence>
<evidence type="ECO:0000313" key="2">
    <source>
        <dbReference type="EMBL" id="TNK89763.1"/>
    </source>
</evidence>
<protein>
    <recommendedName>
        <fullName evidence="1">HTH LytTR-type domain-containing protein</fullName>
    </recommendedName>
</protein>
<evidence type="ECO:0000313" key="3">
    <source>
        <dbReference type="Proteomes" id="UP000313312"/>
    </source>
</evidence>
<dbReference type="InterPro" id="IPR046947">
    <property type="entry name" value="LytR-like"/>
</dbReference>
<dbReference type="PANTHER" id="PTHR37299:SF4">
    <property type="entry name" value="TRANSCRIPTIONAL REGULATOR"/>
    <property type="match status" value="1"/>
</dbReference>
<dbReference type="PROSITE" id="PS50930">
    <property type="entry name" value="HTH_LYTTR"/>
    <property type="match status" value="1"/>
</dbReference>